<keyword evidence="2" id="KW-1185">Reference proteome</keyword>
<organism evidence="1 2">
    <name type="scientific">Batillaria attramentaria</name>
    <dbReference type="NCBI Taxonomy" id="370345"/>
    <lineage>
        <taxon>Eukaryota</taxon>
        <taxon>Metazoa</taxon>
        <taxon>Spiralia</taxon>
        <taxon>Lophotrochozoa</taxon>
        <taxon>Mollusca</taxon>
        <taxon>Gastropoda</taxon>
        <taxon>Caenogastropoda</taxon>
        <taxon>Sorbeoconcha</taxon>
        <taxon>Cerithioidea</taxon>
        <taxon>Batillariidae</taxon>
        <taxon>Batillaria</taxon>
    </lineage>
</organism>
<dbReference type="AlphaFoldDB" id="A0ABD0L5M7"/>
<dbReference type="EMBL" id="JACVVK020000081">
    <property type="protein sequence ID" value="KAK7494719.1"/>
    <property type="molecule type" value="Genomic_DNA"/>
</dbReference>
<evidence type="ECO:0008006" key="3">
    <source>
        <dbReference type="Google" id="ProtNLM"/>
    </source>
</evidence>
<evidence type="ECO:0000313" key="1">
    <source>
        <dbReference type="EMBL" id="KAK7494719.1"/>
    </source>
</evidence>
<name>A0ABD0L5M7_9CAEN</name>
<proteinExistence type="predicted"/>
<comment type="caution">
    <text evidence="1">The sequence shown here is derived from an EMBL/GenBank/DDBJ whole genome shotgun (WGS) entry which is preliminary data.</text>
</comment>
<reference evidence="1 2" key="1">
    <citation type="journal article" date="2023" name="Sci. Data">
        <title>Genome assembly of the Korean intertidal mud-creeper Batillaria attramentaria.</title>
        <authorList>
            <person name="Patra A.K."/>
            <person name="Ho P.T."/>
            <person name="Jun S."/>
            <person name="Lee S.J."/>
            <person name="Kim Y."/>
            <person name="Won Y.J."/>
        </authorList>
    </citation>
    <scope>NUCLEOTIDE SEQUENCE [LARGE SCALE GENOMIC DNA]</scope>
    <source>
        <strain evidence="1">Wonlab-2016</strain>
    </source>
</reference>
<sequence length="88" mass="9604">MTLRVFQLCIFTHSPVLSTQARSAHKPLVPTARDTRAETNSGRVGVTCTIQTPHPGEMAGSGYESQLSADVVKLNVIEHCYQAEYRSG</sequence>
<evidence type="ECO:0000313" key="2">
    <source>
        <dbReference type="Proteomes" id="UP001519460"/>
    </source>
</evidence>
<protein>
    <recommendedName>
        <fullName evidence="3">Secreted protein</fullName>
    </recommendedName>
</protein>
<gene>
    <name evidence="1" type="ORF">BaRGS_00014117</name>
</gene>
<accession>A0ABD0L5M7</accession>
<dbReference type="Proteomes" id="UP001519460">
    <property type="component" value="Unassembled WGS sequence"/>
</dbReference>